<keyword evidence="3" id="KW-1185">Reference proteome</keyword>
<reference evidence="2 3" key="1">
    <citation type="submission" date="2019-04" db="EMBL/GenBank/DDBJ databases">
        <title>Draft genome sequence of Robertkochia marina CC-AMO-30D.</title>
        <authorList>
            <person name="Hameed A."/>
            <person name="Lin S.-Y."/>
            <person name="Shahina M."/>
            <person name="Lai W.-A."/>
            <person name="Young C.-C."/>
        </authorList>
    </citation>
    <scope>NUCLEOTIDE SEQUENCE [LARGE SCALE GENOMIC DNA]</scope>
    <source>
        <strain evidence="2 3">CC-AMO-30D</strain>
    </source>
</reference>
<dbReference type="Pfam" id="PF02620">
    <property type="entry name" value="YceD"/>
    <property type="match status" value="1"/>
</dbReference>
<organism evidence="2 3">
    <name type="scientific">Robertkochia marina</name>
    <dbReference type="NCBI Taxonomy" id="1227945"/>
    <lineage>
        <taxon>Bacteria</taxon>
        <taxon>Pseudomonadati</taxon>
        <taxon>Bacteroidota</taxon>
        <taxon>Flavobacteriia</taxon>
        <taxon>Flavobacteriales</taxon>
        <taxon>Flavobacteriaceae</taxon>
        <taxon>Robertkochia</taxon>
    </lineage>
</organism>
<evidence type="ECO:0000313" key="2">
    <source>
        <dbReference type="EMBL" id="THD69241.1"/>
    </source>
</evidence>
<protein>
    <submittedName>
        <fullName evidence="2">DUF177 domain-containing protein</fullName>
    </submittedName>
</protein>
<dbReference type="RefSeq" id="WP_136334731.1">
    <property type="nucleotide sequence ID" value="NZ_QXMP01000001.1"/>
</dbReference>
<dbReference type="AlphaFoldDB" id="A0A4S3M4K0"/>
<dbReference type="EMBL" id="SSMC01000001">
    <property type="protein sequence ID" value="THD69241.1"/>
    <property type="molecule type" value="Genomic_DNA"/>
</dbReference>
<name>A0A4S3M4K0_9FLAO</name>
<accession>A0A4S3M4K0</accession>
<dbReference type="InterPro" id="IPR003772">
    <property type="entry name" value="YceD"/>
</dbReference>
<proteinExistence type="predicted"/>
<dbReference type="OrthoDB" id="1524821at2"/>
<comment type="caution">
    <text evidence="2">The sequence shown here is derived from an EMBL/GenBank/DDBJ whole genome shotgun (WGS) entry which is preliminary data.</text>
</comment>
<gene>
    <name evidence="2" type="ORF">E7Z59_02610</name>
</gene>
<evidence type="ECO:0000313" key="3">
    <source>
        <dbReference type="Proteomes" id="UP000305939"/>
    </source>
</evidence>
<evidence type="ECO:0000256" key="1">
    <source>
        <dbReference type="SAM" id="MobiDB-lite"/>
    </source>
</evidence>
<sequence>MKQLKEFDIPFVGLKLGKHRFDYQIDKTFFEAFNYDEFAEATLKVNLVMDKKSNMLELSFKVDGVVNVPCDLTDEPFDQPVEGNLHLVVKFGEEYNDENEELLIIPHGEHQINVAQYIYEMIVLAVPAKRVHPGVKDGTLSSELLQKLEEFQPKEENKNNDGDTDPRWDTLKKLLTDK</sequence>
<dbReference type="Proteomes" id="UP000305939">
    <property type="component" value="Unassembled WGS sequence"/>
</dbReference>
<feature type="region of interest" description="Disordered" evidence="1">
    <location>
        <begin position="150"/>
        <end position="178"/>
    </location>
</feature>